<feature type="chain" id="PRO_5046396967" evidence="1">
    <location>
        <begin position="23"/>
        <end position="306"/>
    </location>
</feature>
<feature type="domain" description="Multidrug resistance protein MdtA-like barrel-sandwich hybrid" evidence="2">
    <location>
        <begin position="67"/>
        <end position="214"/>
    </location>
</feature>
<evidence type="ECO:0000313" key="3">
    <source>
        <dbReference type="EMBL" id="MEW9309977.1"/>
    </source>
</evidence>
<dbReference type="Gene3D" id="1.10.287.470">
    <property type="entry name" value="Helix hairpin bin"/>
    <property type="match status" value="1"/>
</dbReference>
<dbReference type="RefSeq" id="WP_367626549.1">
    <property type="nucleotide sequence ID" value="NZ_JBFNQD010000020.1"/>
</dbReference>
<sequence length="306" mass="32956">MKFSRAAAAMSSILALSFTVIAGVLVTSNDGQADVDAQKSPLSPIVAAARGRVEVEGGLARVLAVRDGIVTRVFVGEGDPVKSGQLLAELDPRGAELALQAAEAVLKEADARQSSLRTRRDVQLRQLQRMRRAAREQAVSPQALDETEAAMAALIGELRGAEAAVALAAAKVANARYELDQRQVRATTSGRIARRLIKAGDVVSATAMTEMFVIIPETPVVVHAEIQENFVRRVKPGMVVDIVAENDDRTTTPGRVLRVSAFLDSRRSSDGATERVDVRVADSVIQIQAPDIFVIGQRVYVRFHEK</sequence>
<dbReference type="SUPFAM" id="SSF111369">
    <property type="entry name" value="HlyD-like secretion proteins"/>
    <property type="match status" value="1"/>
</dbReference>
<evidence type="ECO:0000256" key="1">
    <source>
        <dbReference type="SAM" id="SignalP"/>
    </source>
</evidence>
<keyword evidence="1" id="KW-0732">Signal</keyword>
<reference evidence="3 4" key="1">
    <citation type="submission" date="2024-07" db="EMBL/GenBank/DDBJ databases">
        <title>Description of Labrys sedimenti sp. nov., isolated from a diclofenac-degrading enrichment culture.</title>
        <authorList>
            <person name="Tancsics A."/>
            <person name="Csepanyi A."/>
        </authorList>
    </citation>
    <scope>NUCLEOTIDE SEQUENCE [LARGE SCALE GENOMIC DNA]</scope>
    <source>
        <strain evidence="3 4">LMG 23578</strain>
    </source>
</reference>
<dbReference type="Gene3D" id="2.40.50.100">
    <property type="match status" value="1"/>
</dbReference>
<keyword evidence="4" id="KW-1185">Reference proteome</keyword>
<dbReference type="InterPro" id="IPR058625">
    <property type="entry name" value="MdtA-like_BSH"/>
</dbReference>
<accession>A0ABV3PWE6</accession>
<dbReference type="PANTHER" id="PTHR30469:SF15">
    <property type="entry name" value="HLYD FAMILY OF SECRETION PROTEINS"/>
    <property type="match status" value="1"/>
</dbReference>
<comment type="caution">
    <text evidence="3">The sequence shown here is derived from an EMBL/GenBank/DDBJ whole genome shotgun (WGS) entry which is preliminary data.</text>
</comment>
<evidence type="ECO:0000313" key="4">
    <source>
        <dbReference type="Proteomes" id="UP001555786"/>
    </source>
</evidence>
<dbReference type="Pfam" id="PF25917">
    <property type="entry name" value="BSH_RND"/>
    <property type="match status" value="1"/>
</dbReference>
<name>A0ABV3PWE6_9HYPH</name>
<protein>
    <submittedName>
        <fullName evidence="3">HlyD family efflux transporter periplasmic adaptor subunit</fullName>
    </submittedName>
</protein>
<proteinExistence type="predicted"/>
<dbReference type="PANTHER" id="PTHR30469">
    <property type="entry name" value="MULTIDRUG RESISTANCE PROTEIN MDTA"/>
    <property type="match status" value="1"/>
</dbReference>
<gene>
    <name evidence="3" type="ORF">ABXS05_30835</name>
</gene>
<feature type="signal peptide" evidence="1">
    <location>
        <begin position="1"/>
        <end position="22"/>
    </location>
</feature>
<organism evidence="3 4">
    <name type="scientific">Labrys neptuniae</name>
    <dbReference type="NCBI Taxonomy" id="376174"/>
    <lineage>
        <taxon>Bacteria</taxon>
        <taxon>Pseudomonadati</taxon>
        <taxon>Pseudomonadota</taxon>
        <taxon>Alphaproteobacteria</taxon>
        <taxon>Hyphomicrobiales</taxon>
        <taxon>Xanthobacteraceae</taxon>
        <taxon>Labrys</taxon>
    </lineage>
</organism>
<dbReference type="EMBL" id="JBFNQD010000020">
    <property type="protein sequence ID" value="MEW9309977.1"/>
    <property type="molecule type" value="Genomic_DNA"/>
</dbReference>
<dbReference type="Gene3D" id="2.40.30.170">
    <property type="match status" value="1"/>
</dbReference>
<dbReference type="Proteomes" id="UP001555786">
    <property type="component" value="Unassembled WGS sequence"/>
</dbReference>
<evidence type="ECO:0000259" key="2">
    <source>
        <dbReference type="Pfam" id="PF25917"/>
    </source>
</evidence>